<reference evidence="1" key="1">
    <citation type="submission" date="2021-05" db="EMBL/GenBank/DDBJ databases">
        <authorList>
            <person name="Pietrasiak N."/>
            <person name="Ward R."/>
            <person name="Stajich J.E."/>
            <person name="Kurbessoian T."/>
        </authorList>
    </citation>
    <scope>NUCLEOTIDE SEQUENCE</scope>
    <source>
        <strain evidence="1">CPER-KK1</strain>
    </source>
</reference>
<sequence>MTNSEAIKSTPPPEDLPEDSLDTAIKEILGKGNPHSYSTITTIKRFLLQFHLASRFEAYDILNEAYIRGREYIRSGGVISNPHSWLKGTCFNIIREISRKQNKEQLLAPEFVEFVPALRAIEDYLVAERDMDSNLRILFKSLETLKKSDPGGFKLVYLQGIEGLSWKEIRDRLIQEGEKAQSELVLRQKGCRAKKNLRKIYHSMV</sequence>
<dbReference type="AlphaFoldDB" id="A0A951U817"/>
<reference evidence="1" key="2">
    <citation type="journal article" date="2022" name="Microbiol. Resour. Announc.">
        <title>Metagenome Sequencing to Explore Phylogenomics of Terrestrial Cyanobacteria.</title>
        <authorList>
            <person name="Ward R.D."/>
            <person name="Stajich J.E."/>
            <person name="Johansen J.R."/>
            <person name="Huntemann M."/>
            <person name="Clum A."/>
            <person name="Foster B."/>
            <person name="Foster B."/>
            <person name="Roux S."/>
            <person name="Palaniappan K."/>
            <person name="Varghese N."/>
            <person name="Mukherjee S."/>
            <person name="Reddy T.B.K."/>
            <person name="Daum C."/>
            <person name="Copeland A."/>
            <person name="Chen I.A."/>
            <person name="Ivanova N.N."/>
            <person name="Kyrpides N.C."/>
            <person name="Shapiro N."/>
            <person name="Eloe-Fadrosh E.A."/>
            <person name="Pietrasiak N."/>
        </authorList>
    </citation>
    <scope>NUCLEOTIDE SEQUENCE</scope>
    <source>
        <strain evidence="1">CPER-KK1</strain>
    </source>
</reference>
<protein>
    <recommendedName>
        <fullName evidence="3">Sigma-70 family RNA polymerase sigma factor</fullName>
    </recommendedName>
</protein>
<evidence type="ECO:0008006" key="3">
    <source>
        <dbReference type="Google" id="ProtNLM"/>
    </source>
</evidence>
<evidence type="ECO:0000313" key="1">
    <source>
        <dbReference type="EMBL" id="MBW4543285.1"/>
    </source>
</evidence>
<gene>
    <name evidence="1" type="ORF">KME25_02380</name>
</gene>
<dbReference type="EMBL" id="JAHHIF010000003">
    <property type="protein sequence ID" value="MBW4543285.1"/>
    <property type="molecule type" value="Genomic_DNA"/>
</dbReference>
<proteinExistence type="predicted"/>
<accession>A0A951U817</accession>
<evidence type="ECO:0000313" key="2">
    <source>
        <dbReference type="Proteomes" id="UP000753908"/>
    </source>
</evidence>
<organism evidence="1 2">
    <name type="scientific">Symplocastrum torsivum CPER-KK1</name>
    <dbReference type="NCBI Taxonomy" id="450513"/>
    <lineage>
        <taxon>Bacteria</taxon>
        <taxon>Bacillati</taxon>
        <taxon>Cyanobacteriota</taxon>
        <taxon>Cyanophyceae</taxon>
        <taxon>Oscillatoriophycideae</taxon>
        <taxon>Oscillatoriales</taxon>
        <taxon>Microcoleaceae</taxon>
        <taxon>Symplocastrum</taxon>
    </lineage>
</organism>
<dbReference type="Proteomes" id="UP000753908">
    <property type="component" value="Unassembled WGS sequence"/>
</dbReference>
<comment type="caution">
    <text evidence="1">The sequence shown here is derived from an EMBL/GenBank/DDBJ whole genome shotgun (WGS) entry which is preliminary data.</text>
</comment>
<name>A0A951U817_9CYAN</name>